<dbReference type="STRING" id="55952.BU52_03775"/>
<feature type="domain" description="DUF3291" evidence="2">
    <location>
        <begin position="65"/>
        <end position="127"/>
    </location>
</feature>
<name>A0A081Y056_STRTO</name>
<reference evidence="3 4" key="1">
    <citation type="submission" date="2014-02" db="EMBL/GenBank/DDBJ databases">
        <title>The genome announcement of Streptomyces toyocaensis NRRL15009.</title>
        <authorList>
            <person name="Hong H.-J."/>
            <person name="Kwun M.J."/>
        </authorList>
    </citation>
    <scope>NUCLEOTIDE SEQUENCE [LARGE SCALE GENOMIC DNA]</scope>
    <source>
        <strain evidence="3 4">NRRL 15009</strain>
    </source>
</reference>
<gene>
    <name evidence="3" type="ORF">BU52_03775</name>
</gene>
<dbReference type="Proteomes" id="UP000028341">
    <property type="component" value="Unassembled WGS sequence"/>
</dbReference>
<proteinExistence type="predicted"/>
<dbReference type="InterPro" id="IPR021708">
    <property type="entry name" value="DUF3291"/>
</dbReference>
<evidence type="ECO:0000256" key="1">
    <source>
        <dbReference type="SAM" id="MobiDB-lite"/>
    </source>
</evidence>
<dbReference type="RefSeq" id="WP_037927600.1">
    <property type="nucleotide sequence ID" value="NZ_JBFADL010000054.1"/>
</dbReference>
<dbReference type="SUPFAM" id="SSF54909">
    <property type="entry name" value="Dimeric alpha+beta barrel"/>
    <property type="match status" value="1"/>
</dbReference>
<evidence type="ECO:0000259" key="2">
    <source>
        <dbReference type="Pfam" id="PF11695"/>
    </source>
</evidence>
<dbReference type="Pfam" id="PF11695">
    <property type="entry name" value="DUF3291"/>
    <property type="match status" value="1"/>
</dbReference>
<feature type="compositionally biased region" description="Basic and acidic residues" evidence="1">
    <location>
        <begin position="127"/>
        <end position="138"/>
    </location>
</feature>
<dbReference type="Gene3D" id="3.30.70.100">
    <property type="match status" value="1"/>
</dbReference>
<keyword evidence="4" id="KW-1185">Reference proteome</keyword>
<dbReference type="InterPro" id="IPR011008">
    <property type="entry name" value="Dimeric_a/b-barrel"/>
</dbReference>
<dbReference type="eggNOG" id="COG2329">
    <property type="taxonomic scope" value="Bacteria"/>
</dbReference>
<feature type="region of interest" description="Disordered" evidence="1">
    <location>
        <begin position="127"/>
        <end position="150"/>
    </location>
</feature>
<protein>
    <recommendedName>
        <fullName evidence="2">DUF3291 domain-containing protein</fullName>
    </recommendedName>
</protein>
<dbReference type="EMBL" id="JFCB01000001">
    <property type="protein sequence ID" value="KES09179.1"/>
    <property type="molecule type" value="Genomic_DNA"/>
</dbReference>
<dbReference type="OrthoDB" id="3214999at2"/>
<comment type="caution">
    <text evidence="3">The sequence shown here is derived from an EMBL/GenBank/DDBJ whole genome shotgun (WGS) entry which is preliminary data.</text>
</comment>
<organism evidence="3 4">
    <name type="scientific">Streptomyces toyocaensis</name>
    <dbReference type="NCBI Taxonomy" id="55952"/>
    <lineage>
        <taxon>Bacteria</taxon>
        <taxon>Bacillati</taxon>
        <taxon>Actinomycetota</taxon>
        <taxon>Actinomycetes</taxon>
        <taxon>Kitasatosporales</taxon>
        <taxon>Streptomycetaceae</taxon>
        <taxon>Streptomyces</taxon>
    </lineage>
</organism>
<evidence type="ECO:0000313" key="3">
    <source>
        <dbReference type="EMBL" id="KES09179.1"/>
    </source>
</evidence>
<dbReference type="AlphaFoldDB" id="A0A081Y056"/>
<sequence>MPVLPWVTPNPARPGTRAFVMASRFEVRSLKDVPRFFLKSLSAWAQVRRAPGALGASLEAKPFGRVFHTLSAWESREALYAYARTEPHKSVMTGLRETMRDSTFTFWEVPVERLPVDWEDAKRRIEAQARTRAGDPDGRGGAPDGRGAAR</sequence>
<evidence type="ECO:0000313" key="4">
    <source>
        <dbReference type="Proteomes" id="UP000028341"/>
    </source>
</evidence>
<accession>A0A081Y056</accession>